<protein>
    <recommendedName>
        <fullName evidence="4">Lipoprotein</fullName>
    </recommendedName>
</protein>
<feature type="signal peptide" evidence="1">
    <location>
        <begin position="1"/>
        <end position="18"/>
    </location>
</feature>
<accession>A0A563EL97</accession>
<sequence>MRWFVVIAVVLAGCGAQAPPMPEGLAFRTQKLVGMPHPNPAALPEFSLYGDGTVLRPGPAAGALQTAESVHIGQDRAEEFYQDAHDAGLAKNQLIENTHVIDGYAQVFVLNSGGQRFVTTAVNPEDSELLDFQDSLHVDGPATPYRPTKIAAVGWAPDSSQQGRPWPFAALDQRTKEGNCVVLDAAKAETIARETPKGTRWRSGEGSYVVVFRPLLPDESTCADLDV</sequence>
<dbReference type="OrthoDB" id="5184982at2"/>
<keyword evidence="3" id="KW-1185">Reference proteome</keyword>
<reference evidence="2 3" key="1">
    <citation type="submission" date="2019-07" db="EMBL/GenBank/DDBJ databases">
        <title>Lentzea xizangensis sp. nov., isolated from Qinghai-Tibetan Plateau Soils.</title>
        <authorList>
            <person name="Huang J."/>
        </authorList>
    </citation>
    <scope>NUCLEOTIDE SEQUENCE [LARGE SCALE GENOMIC DNA]</scope>
    <source>
        <strain evidence="2 3">FXJ1.1311</strain>
    </source>
</reference>
<organism evidence="2 3">
    <name type="scientific">Lentzea tibetensis</name>
    <dbReference type="NCBI Taxonomy" id="2591470"/>
    <lineage>
        <taxon>Bacteria</taxon>
        <taxon>Bacillati</taxon>
        <taxon>Actinomycetota</taxon>
        <taxon>Actinomycetes</taxon>
        <taxon>Pseudonocardiales</taxon>
        <taxon>Pseudonocardiaceae</taxon>
        <taxon>Lentzea</taxon>
    </lineage>
</organism>
<dbReference type="RefSeq" id="WP_146357322.1">
    <property type="nucleotide sequence ID" value="NZ_VOBR01000024.1"/>
</dbReference>
<proteinExistence type="predicted"/>
<evidence type="ECO:0000313" key="2">
    <source>
        <dbReference type="EMBL" id="TWP47778.1"/>
    </source>
</evidence>
<gene>
    <name evidence="2" type="ORF">FKR81_31045</name>
</gene>
<evidence type="ECO:0000313" key="3">
    <source>
        <dbReference type="Proteomes" id="UP000316639"/>
    </source>
</evidence>
<keyword evidence="1" id="KW-0732">Signal</keyword>
<comment type="caution">
    <text evidence="2">The sequence shown here is derived from an EMBL/GenBank/DDBJ whole genome shotgun (WGS) entry which is preliminary data.</text>
</comment>
<dbReference type="EMBL" id="VOBR01000024">
    <property type="protein sequence ID" value="TWP47778.1"/>
    <property type="molecule type" value="Genomic_DNA"/>
</dbReference>
<dbReference type="AlphaFoldDB" id="A0A563EL97"/>
<feature type="chain" id="PRO_5039365107" description="Lipoprotein" evidence="1">
    <location>
        <begin position="19"/>
        <end position="227"/>
    </location>
</feature>
<evidence type="ECO:0000256" key="1">
    <source>
        <dbReference type="SAM" id="SignalP"/>
    </source>
</evidence>
<evidence type="ECO:0008006" key="4">
    <source>
        <dbReference type="Google" id="ProtNLM"/>
    </source>
</evidence>
<dbReference type="Proteomes" id="UP000316639">
    <property type="component" value="Unassembled WGS sequence"/>
</dbReference>
<name>A0A563EL97_9PSEU</name>